<sequence length="67" mass="7958">MAKVIYNVEHGIDELRDYETYSRLLAMLQGDSTAASNLVSQQQQIHPGKTYHWYLEKVIYDLERDRR</sequence>
<dbReference type="Proteomes" id="UP000062645">
    <property type="component" value="Chromosome"/>
</dbReference>
<evidence type="ECO:0000313" key="3">
    <source>
        <dbReference type="Proteomes" id="UP000062645"/>
    </source>
</evidence>
<dbReference type="EMBL" id="CP012036">
    <property type="protein sequence ID" value="ALF56397.1"/>
    <property type="molecule type" value="Genomic_DNA"/>
</dbReference>
<evidence type="ECO:0000313" key="1">
    <source>
        <dbReference type="EMBL" id="ALF56316.1"/>
    </source>
</evidence>
<dbReference type="PATRIC" id="fig|224013.5.peg.2205"/>
<proteinExistence type="predicted"/>
<accession>A0A0M3V715</accession>
<gene>
    <name evidence="1" type="ORF">ACX27_09080</name>
    <name evidence="2" type="ORF">ACX27_14695</name>
</gene>
<protein>
    <submittedName>
        <fullName evidence="2">Uncharacterized protein</fullName>
    </submittedName>
</protein>
<dbReference type="EMBL" id="CP012036">
    <property type="protein sequence ID" value="ALF56316.1"/>
    <property type="molecule type" value="Genomic_DNA"/>
</dbReference>
<organism evidence="2 3">
    <name type="scientific">Nostoc piscinale CENA21</name>
    <dbReference type="NCBI Taxonomy" id="224013"/>
    <lineage>
        <taxon>Bacteria</taxon>
        <taxon>Bacillati</taxon>
        <taxon>Cyanobacteriota</taxon>
        <taxon>Cyanophyceae</taxon>
        <taxon>Nostocales</taxon>
        <taxon>Nostocaceae</taxon>
        <taxon>Nostoc</taxon>
    </lineage>
</organism>
<dbReference type="AlphaFoldDB" id="A0A0M3V715"/>
<evidence type="ECO:0000313" key="2">
    <source>
        <dbReference type="EMBL" id="ALF56397.1"/>
    </source>
</evidence>
<reference evidence="2 3" key="3">
    <citation type="journal article" date="2016" name="Genome Announc.">
        <title>Draft Genome Sequence of the N2-Fixing Cyanobacterium Nostoc piscinale CENA21, Isolated from the Brazilian Amazon Floodplain.</title>
        <authorList>
            <person name="Leao T."/>
            <person name="Guimaraes P.I."/>
            <person name="de Melo A.G."/>
            <person name="Ramos R.T."/>
            <person name="Leao P.N."/>
            <person name="Silva A."/>
            <person name="Fiore M.F."/>
            <person name="Schneider M.P."/>
        </authorList>
    </citation>
    <scope>NUCLEOTIDE SEQUENCE [LARGE SCALE GENOMIC DNA]</scope>
    <source>
        <strain evidence="2 3">CENA21</strain>
    </source>
</reference>
<dbReference type="KEGG" id="npz:ACX27_14695"/>
<dbReference type="STRING" id="224013.ACX27_09080"/>
<reference evidence="3" key="1">
    <citation type="submission" date="2015-07" db="EMBL/GenBank/DDBJ databases">
        <title>Genome Of Nitrogen-Fixing Cyanobacterium Nostoc piscinale CENA21 From Solimoes/Amazon River Floodplain Sediments And Comparative Genomics To Uncover Biosynthetic Natural Products Potential.</title>
        <authorList>
            <person name="Leao T.F."/>
            <person name="Leao P.N."/>
            <person name="Guimaraes P.I."/>
            <person name="de Melo A.G.C."/>
            <person name="Ramos R.T.J."/>
            <person name="Silva A."/>
            <person name="Fiore M.F."/>
            <person name="Schneider M.P.C."/>
        </authorList>
    </citation>
    <scope>NUCLEOTIDE SEQUENCE [LARGE SCALE GENOMIC DNA]</scope>
    <source>
        <strain evidence="3">CENA21</strain>
    </source>
</reference>
<dbReference type="KEGG" id="npz:ACX27_09080"/>
<name>A0A0M3V715_9NOSO</name>
<reference evidence="2" key="2">
    <citation type="submission" date="2015-07" db="EMBL/GenBank/DDBJ databases">
        <authorList>
            <person name="Noorani M."/>
        </authorList>
    </citation>
    <scope>NUCLEOTIDE SEQUENCE</scope>
    <source>
        <strain evidence="2">CENA21</strain>
    </source>
</reference>
<keyword evidence="3" id="KW-1185">Reference proteome</keyword>